<dbReference type="SUPFAM" id="SSF51445">
    <property type="entry name" value="(Trans)glycosidases"/>
    <property type="match status" value="1"/>
</dbReference>
<dbReference type="SMR" id="G0YQI7"/>
<dbReference type="NCBIfam" id="NF012200">
    <property type="entry name" value="choice_anch_D"/>
    <property type="match status" value="2"/>
</dbReference>
<accession>G0YQI7</accession>
<dbReference type="Pfam" id="PF00150">
    <property type="entry name" value="Cellulase"/>
    <property type="match status" value="1"/>
</dbReference>
<dbReference type="GO" id="GO:0004553">
    <property type="term" value="F:hydrolase activity, hydrolyzing O-glycosyl compounds"/>
    <property type="evidence" value="ECO:0007669"/>
    <property type="project" value="InterPro"/>
</dbReference>
<dbReference type="Gene3D" id="3.20.20.80">
    <property type="entry name" value="Glycosidases"/>
    <property type="match status" value="1"/>
</dbReference>
<dbReference type="PANTHER" id="PTHR35923:SF2">
    <property type="entry name" value="ENDOGLUCANASE"/>
    <property type="match status" value="1"/>
</dbReference>
<dbReference type="RefSeq" id="YP_007005831.1">
    <property type="nucleotide sequence ID" value="NC_019514.1"/>
</dbReference>
<evidence type="ECO:0000256" key="2">
    <source>
        <dbReference type="ARBA" id="ARBA00023001"/>
    </source>
</evidence>
<keyword evidence="8" id="KW-1185">Reference proteome</keyword>
<dbReference type="InterPro" id="IPR013783">
    <property type="entry name" value="Ig-like_fold"/>
</dbReference>
<keyword evidence="1 7" id="KW-0378">Hydrolase</keyword>
<evidence type="ECO:0000256" key="1">
    <source>
        <dbReference type="ARBA" id="ARBA00022801"/>
    </source>
</evidence>
<organism evidence="7 8">
    <name type="scientific">Erwinia phage vB_EamP-S6</name>
    <dbReference type="NCBI Taxonomy" id="1051675"/>
    <lineage>
        <taxon>Viruses</taxon>
        <taxon>Duplodnaviria</taxon>
        <taxon>Heunggongvirae</taxon>
        <taxon>Uroviricota</taxon>
        <taxon>Caudoviricetes</taxon>
        <taxon>Schitoviridae</taxon>
        <taxon>Waedenswilvirus</taxon>
        <taxon>Waedenswilvirus S6</taxon>
    </lineage>
</organism>
<keyword evidence="5" id="KW-0624">Polysaccharide degradation</keyword>
<dbReference type="Proteomes" id="UP000008893">
    <property type="component" value="Segment"/>
</dbReference>
<name>G0YQI7_9CAUD</name>
<evidence type="ECO:0000256" key="5">
    <source>
        <dbReference type="ARBA" id="ARBA00023326"/>
    </source>
</evidence>
<dbReference type="InterPro" id="IPR018087">
    <property type="entry name" value="Glyco_hydro_5_CS"/>
</dbReference>
<evidence type="ECO:0000256" key="3">
    <source>
        <dbReference type="ARBA" id="ARBA00023277"/>
    </source>
</evidence>
<protein>
    <submittedName>
        <fullName evidence="7">Glycoside hydrolase</fullName>
    </submittedName>
</protein>
<feature type="domain" description="Glycoside hydrolase family 5" evidence="6">
    <location>
        <begin position="431"/>
        <end position="755"/>
    </location>
</feature>
<evidence type="ECO:0000313" key="7">
    <source>
        <dbReference type="EMBL" id="AEJ81614.1"/>
    </source>
</evidence>
<dbReference type="InterPro" id="IPR001547">
    <property type="entry name" value="Glyco_hydro_5"/>
</dbReference>
<dbReference type="InterPro" id="IPR017853">
    <property type="entry name" value="GH"/>
</dbReference>
<proteinExistence type="predicted"/>
<dbReference type="GO" id="GO:0030245">
    <property type="term" value="P:cellulose catabolic process"/>
    <property type="evidence" value="ECO:0007669"/>
    <property type="project" value="UniProtKB-KW"/>
</dbReference>
<sequence length="782" mass="84422">MADKPFLDASVFDTDWEHSSRKDDCLVNCPGLHKQCWGGKGELHPKEIFFGEIKVNSVTEGHTVTLTNTGQKDLVVNDILVVGDFTAALVELFPITIGPGGSIEVLVFFRARANGLRTGGIYFDTGDAAGMEFVELSGSGIGSDDGGGTDPDPDPEDKVVSMSPTSLSFGAMDVGSTTAAKNITLKNDTGKAVSIASIVASGDYTQTNNCGSSLSNGSSCVIAVRFKPTAMGARTGALKVSYDSTSKSAALTGQGTDPSSVLPALSVSDGVIKSGESTVALRAYPDGATDLTSVTLDTIKQGESAFADIMIKAMGTAEAHLTNLPSSLNGLEFEYGKAHGDWSAMTEATLEVGETLYMRITVPESMPSGAFNIAVSFKANGLAKVFNATGEVQEAAGISRRIAILGNQFYRVEAGGASDALPAEGAFRLKSVNWFGNESPNYTFHGVWARRWTDILDQIKSFGFNCIRLPFCGEQVQNNTSPASLSFDADLNPEFVGKNSLQIIDMVVQYCQQIGLYIVLDHHRGKAGTGTIGNPVDGDYTLAKWLDTWSKLAQRYASYPNIVGADVHNEPHDLTWTTWANYVEQAGAAIHAVNPNWIIFCQGVAQYNDESYWWGGQLQGVKDRPVKLSLPNKVAYSPHEYGQSVGTQSWLAYDGQTPPANWPNNLASVWDTHWGFIYYEKIAPLWVGEFGGHFGINGSGNLTKPHSTYERQWLAQLIKYMNFDKNLDNTVSGTERPNSNWQGISFAYWCYNPNSGDTGGLVQDDWTTPQTVKLNLLTNLIA</sequence>
<evidence type="ECO:0000259" key="6">
    <source>
        <dbReference type="Pfam" id="PF00150"/>
    </source>
</evidence>
<reference evidence="7 8" key="1">
    <citation type="journal article" date="2011" name="Appl. Environ. Microbiol.">
        <title>Novel Virulent and Broad-Host-Range Erwinia amylovora Bacteriophages Reveal a High Degree of Mosaicism and a Relationship to Enterobacteriaceae Phages.</title>
        <authorList>
            <person name="Born Y."/>
            <person name="Fieseler L."/>
            <person name="Marazzi J."/>
            <person name="Lurz R."/>
            <person name="Duffy B."/>
            <person name="Loessner M.J."/>
        </authorList>
    </citation>
    <scope>NUCLEOTIDE SEQUENCE [LARGE SCALE GENOMIC DNA]</scope>
</reference>
<dbReference type="PANTHER" id="PTHR35923">
    <property type="entry name" value="MAJOR EXTRACELLULAR ENDOGLUCANASE"/>
    <property type="match status" value="1"/>
</dbReference>
<dbReference type="KEGG" id="vg:14013783"/>
<keyword evidence="2" id="KW-0136">Cellulose degradation</keyword>
<evidence type="ECO:0000313" key="8">
    <source>
        <dbReference type="Proteomes" id="UP000008893"/>
    </source>
</evidence>
<evidence type="ECO:0000256" key="4">
    <source>
        <dbReference type="ARBA" id="ARBA00023295"/>
    </source>
</evidence>
<keyword evidence="3" id="KW-0119">Carbohydrate metabolism</keyword>
<dbReference type="GeneID" id="14013783"/>
<dbReference type="PROSITE" id="PS00659">
    <property type="entry name" value="GLYCOSYL_HYDROL_F5"/>
    <property type="match status" value="1"/>
</dbReference>
<dbReference type="OrthoDB" id="30049at10239"/>
<keyword evidence="4" id="KW-0326">Glycosidase</keyword>
<dbReference type="EMBL" id="HQ728266">
    <property type="protein sequence ID" value="AEJ81614.1"/>
    <property type="molecule type" value="Genomic_DNA"/>
</dbReference>
<dbReference type="Gene3D" id="2.60.40.10">
    <property type="entry name" value="Immunoglobulins"/>
    <property type="match status" value="2"/>
</dbReference>